<dbReference type="Proteomes" id="UP000007350">
    <property type="component" value="Unassembled WGS sequence"/>
</dbReference>
<dbReference type="OrthoDB" id="243736at2759"/>
<reference evidence="2 3" key="1">
    <citation type="journal article" date="2012" name="BMC Genomics">
        <title>Comparative genomic analysis of human infective Trypanosoma cruzi lineages with the bat-restricted subspecies T. cruzi marinkellei.</title>
        <authorList>
            <person name="Franzen O."/>
            <person name="Talavera-Lopez C."/>
            <person name="Ochaya S."/>
            <person name="Butler C.E."/>
            <person name="Messenger L.A."/>
            <person name="Lewis M.D."/>
            <person name="Llewellyn M.S."/>
            <person name="Marinkelle C.J."/>
            <person name="Tyler K.M."/>
            <person name="Miles M.A."/>
            <person name="Andersson B."/>
        </authorList>
    </citation>
    <scope>NUCLEOTIDE SEQUENCE [LARGE SCALE GENOMIC DNA]</scope>
    <source>
        <strain evidence="2 3">B7</strain>
    </source>
</reference>
<dbReference type="AlphaFoldDB" id="K2N090"/>
<feature type="compositionally biased region" description="Polar residues" evidence="1">
    <location>
        <begin position="109"/>
        <end position="122"/>
    </location>
</feature>
<organism evidence="2 3">
    <name type="scientific">Trypanosoma cruzi marinkellei</name>
    <dbReference type="NCBI Taxonomy" id="85056"/>
    <lineage>
        <taxon>Eukaryota</taxon>
        <taxon>Discoba</taxon>
        <taxon>Euglenozoa</taxon>
        <taxon>Kinetoplastea</taxon>
        <taxon>Metakinetoplastina</taxon>
        <taxon>Trypanosomatida</taxon>
        <taxon>Trypanosomatidae</taxon>
        <taxon>Trypanosoma</taxon>
        <taxon>Schizotrypanum</taxon>
    </lineage>
</organism>
<name>K2N090_TRYCR</name>
<proteinExistence type="predicted"/>
<feature type="compositionally biased region" description="Basic and acidic residues" evidence="1">
    <location>
        <begin position="294"/>
        <end position="303"/>
    </location>
</feature>
<sequence length="563" mass="61593">MNDFYKYSLLLLLLLLLFFRFSFFLYFCLASSHPNSIMYVGAWQEYKLMKVIENLRVENERLRQDTHGSVDDLDPANSQRFLYAIKGSSHHFPVGLDDVPAGREVSPDVASSSSRKNRTSAPTPVRRRGCQNSKATSLRLIGTVRDVDVFVEEEANAGVAPLSSSVSVISRSCSEGMDNKKSLSFSGKKPCEHDNQVRPGLMNNKASSETNSTANVHTELGTGRIRRVSQRRATPLTDTDGGSNLLPSLMESSKVRENPFLKELLRGAPLDTKTKYQQAGQSLPERKAPKKKKKDTELSEEEVQKRIERRLRLQMLYSGKLSGNETDFSAMKDFQGNLHSNRVSPTPSPPASSEEKSQGVNGVVSGTGKPFPSVPWDFSPSMLPNTSAAGATTLVENSRDTSAAIKQGSCTPWHASPASLQYSSLSYPYYVDVALSSPPLGNSLTGKNAVYPLSRSDTRNPSAVGDRHDNGFIGNKTGTNFCGDGPHRGISSGHDQHNEAEMRRGLLTEAFHQVECPVFTSNSCALPALGTDDRPALEASPNDDDSIGMLINWAEQLDPDSIV</sequence>
<feature type="region of interest" description="Disordered" evidence="1">
    <location>
        <begin position="227"/>
        <end position="247"/>
    </location>
</feature>
<evidence type="ECO:0000313" key="3">
    <source>
        <dbReference type="Proteomes" id="UP000007350"/>
    </source>
</evidence>
<accession>K2N090</accession>
<keyword evidence="3" id="KW-1185">Reference proteome</keyword>
<comment type="caution">
    <text evidence="2">The sequence shown here is derived from an EMBL/GenBank/DDBJ whole genome shotgun (WGS) entry which is preliminary data.</text>
</comment>
<feature type="compositionally biased region" description="Polar residues" evidence="1">
    <location>
        <begin position="236"/>
        <end position="246"/>
    </location>
</feature>
<feature type="region of interest" description="Disordered" evidence="1">
    <location>
        <begin position="337"/>
        <end position="362"/>
    </location>
</feature>
<feature type="region of interest" description="Disordered" evidence="1">
    <location>
        <begin position="271"/>
        <end position="303"/>
    </location>
</feature>
<protein>
    <submittedName>
        <fullName evidence="2">Uncharacterized protein</fullName>
    </submittedName>
</protein>
<feature type="region of interest" description="Disordered" evidence="1">
    <location>
        <begin position="103"/>
        <end position="132"/>
    </location>
</feature>
<dbReference type="EMBL" id="AHKC01010801">
    <property type="protein sequence ID" value="EKF31439.1"/>
    <property type="molecule type" value="Genomic_DNA"/>
</dbReference>
<gene>
    <name evidence="2" type="ORF">MOQ_004728</name>
</gene>
<evidence type="ECO:0000313" key="2">
    <source>
        <dbReference type="EMBL" id="EKF31439.1"/>
    </source>
</evidence>
<evidence type="ECO:0000256" key="1">
    <source>
        <dbReference type="SAM" id="MobiDB-lite"/>
    </source>
</evidence>